<protein>
    <submittedName>
        <fullName evidence="2">Uncharacterized protein</fullName>
    </submittedName>
</protein>
<evidence type="ECO:0000256" key="1">
    <source>
        <dbReference type="SAM" id="Phobius"/>
    </source>
</evidence>
<dbReference type="EMBL" id="JBIAMX010000004">
    <property type="protein sequence ID" value="MFF0542846.1"/>
    <property type="molecule type" value="Genomic_DNA"/>
</dbReference>
<proteinExistence type="predicted"/>
<name>A0ABW6PKB9_9NOCA</name>
<feature type="transmembrane region" description="Helical" evidence="1">
    <location>
        <begin position="17"/>
        <end position="38"/>
    </location>
</feature>
<keyword evidence="1" id="KW-1133">Transmembrane helix</keyword>
<comment type="caution">
    <text evidence="2">The sequence shown here is derived from an EMBL/GenBank/DDBJ whole genome shotgun (WGS) entry which is preliminary data.</text>
</comment>
<feature type="transmembrane region" description="Helical" evidence="1">
    <location>
        <begin position="71"/>
        <end position="92"/>
    </location>
</feature>
<sequence length="107" mass="11621">MVTQRSTRPSWLSWDNYFVGVLGLVLGLCFGVCAALIYGPGREAASIALVVVAGACVLPALLRALGELRVWLRLAVLLAGFALLLPALLVSAEVRDWAADRWERAWK</sequence>
<keyword evidence="3" id="KW-1185">Reference proteome</keyword>
<reference evidence="2 3" key="1">
    <citation type="submission" date="2024-10" db="EMBL/GenBank/DDBJ databases">
        <title>The Natural Products Discovery Center: Release of the First 8490 Sequenced Strains for Exploring Actinobacteria Biosynthetic Diversity.</title>
        <authorList>
            <person name="Kalkreuter E."/>
            <person name="Kautsar S.A."/>
            <person name="Yang D."/>
            <person name="Bader C.D."/>
            <person name="Teijaro C.N."/>
            <person name="Fluegel L."/>
            <person name="Davis C.M."/>
            <person name="Simpson J.R."/>
            <person name="Lauterbach L."/>
            <person name="Steele A.D."/>
            <person name="Gui C."/>
            <person name="Meng S."/>
            <person name="Li G."/>
            <person name="Viehrig K."/>
            <person name="Ye F."/>
            <person name="Su P."/>
            <person name="Kiefer A.F."/>
            <person name="Nichols A."/>
            <person name="Cepeda A.J."/>
            <person name="Yan W."/>
            <person name="Fan B."/>
            <person name="Jiang Y."/>
            <person name="Adhikari A."/>
            <person name="Zheng C.-J."/>
            <person name="Schuster L."/>
            <person name="Cowan T.M."/>
            <person name="Smanski M.J."/>
            <person name="Chevrette M.G."/>
            <person name="De Carvalho L.P.S."/>
            <person name="Shen B."/>
        </authorList>
    </citation>
    <scope>NUCLEOTIDE SEQUENCE [LARGE SCALE GENOMIC DNA]</scope>
    <source>
        <strain evidence="2 3">NPDC004045</strain>
    </source>
</reference>
<keyword evidence="1" id="KW-0812">Transmembrane</keyword>
<dbReference type="Proteomes" id="UP001601444">
    <property type="component" value="Unassembled WGS sequence"/>
</dbReference>
<accession>A0ABW6PKB9</accession>
<keyword evidence="1" id="KW-0472">Membrane</keyword>
<dbReference type="RefSeq" id="WP_157224979.1">
    <property type="nucleotide sequence ID" value="NZ_JBIAMX010000004.1"/>
</dbReference>
<evidence type="ECO:0000313" key="2">
    <source>
        <dbReference type="EMBL" id="MFF0542846.1"/>
    </source>
</evidence>
<feature type="transmembrane region" description="Helical" evidence="1">
    <location>
        <begin position="45"/>
        <end position="65"/>
    </location>
</feature>
<organism evidence="2 3">
    <name type="scientific">Nocardia thailandica</name>
    <dbReference type="NCBI Taxonomy" id="257275"/>
    <lineage>
        <taxon>Bacteria</taxon>
        <taxon>Bacillati</taxon>
        <taxon>Actinomycetota</taxon>
        <taxon>Actinomycetes</taxon>
        <taxon>Mycobacteriales</taxon>
        <taxon>Nocardiaceae</taxon>
        <taxon>Nocardia</taxon>
    </lineage>
</organism>
<evidence type="ECO:0000313" key="3">
    <source>
        <dbReference type="Proteomes" id="UP001601444"/>
    </source>
</evidence>
<gene>
    <name evidence="2" type="ORF">ACFYTF_08410</name>
</gene>